<accession>A0A225USB5</accession>
<dbReference type="STRING" id="4795.A0A225USB5"/>
<reference evidence="2" key="1">
    <citation type="submission" date="2017-03" db="EMBL/GenBank/DDBJ databases">
        <title>Phytopthora megakarya and P. palmivora, two closely related causual agents of cacao black pod achieved similar genome size and gene model numbers by different mechanisms.</title>
        <authorList>
            <person name="Ali S."/>
            <person name="Shao J."/>
            <person name="Larry D.J."/>
            <person name="Kronmiller B."/>
            <person name="Shen D."/>
            <person name="Strem M.D."/>
            <person name="Melnick R.L."/>
            <person name="Guiltinan M.J."/>
            <person name="Tyler B.M."/>
            <person name="Meinhardt L.W."/>
            <person name="Bailey B.A."/>
        </authorList>
    </citation>
    <scope>NUCLEOTIDE SEQUENCE [LARGE SCALE GENOMIC DNA]</scope>
    <source>
        <strain evidence="2">zdho120</strain>
    </source>
</reference>
<evidence type="ECO:0000313" key="1">
    <source>
        <dbReference type="EMBL" id="OWY95900.1"/>
    </source>
</evidence>
<dbReference type="Proteomes" id="UP000198211">
    <property type="component" value="Unassembled WGS sequence"/>
</dbReference>
<dbReference type="OrthoDB" id="127242at2759"/>
<gene>
    <name evidence="1" type="ORF">PHMEG_00033973</name>
</gene>
<dbReference type="EMBL" id="NBNE01012354">
    <property type="protein sequence ID" value="OWY95900.1"/>
    <property type="molecule type" value="Genomic_DNA"/>
</dbReference>
<evidence type="ECO:0000313" key="2">
    <source>
        <dbReference type="Proteomes" id="UP000198211"/>
    </source>
</evidence>
<feature type="non-terminal residue" evidence="1">
    <location>
        <position position="115"/>
    </location>
</feature>
<protein>
    <submittedName>
        <fullName evidence="1">Uncharacterized protein</fullName>
    </submittedName>
</protein>
<sequence length="115" mass="13433">MYVYDVQLGIISSVLGVSEKSLTRWYRRFNETGNVDKKASKLRTELVQCLDMRHYVSDATICRALKFDLGLTRKVLTKRATESLPRERDGFVRRLAPYYRRPDQLVFVDEPCKAI</sequence>
<organism evidence="1 2">
    <name type="scientific">Phytophthora megakarya</name>
    <dbReference type="NCBI Taxonomy" id="4795"/>
    <lineage>
        <taxon>Eukaryota</taxon>
        <taxon>Sar</taxon>
        <taxon>Stramenopiles</taxon>
        <taxon>Oomycota</taxon>
        <taxon>Peronosporomycetes</taxon>
        <taxon>Peronosporales</taxon>
        <taxon>Peronosporaceae</taxon>
        <taxon>Phytophthora</taxon>
    </lineage>
</organism>
<comment type="caution">
    <text evidence="1">The sequence shown here is derived from an EMBL/GenBank/DDBJ whole genome shotgun (WGS) entry which is preliminary data.</text>
</comment>
<proteinExistence type="predicted"/>
<name>A0A225USB5_9STRA</name>
<keyword evidence="2" id="KW-1185">Reference proteome</keyword>
<dbReference type="AlphaFoldDB" id="A0A225USB5"/>